<dbReference type="InterPro" id="IPR051549">
    <property type="entry name" value="PEP_Utilizing_Enz"/>
</dbReference>
<sequence>MDAGQPSALQWTMRALEENEITDITYVGGYHIEKVIQSFPKLSFRYLSRQINDSEVAALLSCEMPDEACIILRATTALMPDAIPALGAVDVAEGVYHSGGSLKPAGVYAFDKAGIKALFKVARDVASHNPRARIEDVLAHLATQDIVLDGKAAPVHDKAAVASMIFQGKAKTLENLAPLSKKGQVLSLERFSVAHWFDDHDAILDRLQDRFSDTHVVVRSSTMMEDSLQTSAAGLFLSVLDVDACDRGSLTQAVTEVIDSYADGGRDTQLDDEVLIQPYMSKLKASGVLLTRDPQHGAPYYVLNVDMESGRSDVVTSGREGHVETHYIAWGQKSLSLNKGCFDAILEVGSELIDLSHMDALDIEFGLDKNNVCHLFQARPMICVENEGINNDEDILDVIEHIYEFVSEASRPRPGVLGNSNLLSNMSDWNPAEMIGAYPRPLALSLYQTLIGEFAWAEARKRLGYRDMTDYPLILSLAGRPYVDIRTSINSLLPVDLDLAVGAQWVDYCLDKLRADPPLHDKIEFELAVTCLTPEWNTQVKWLRKAGLSDDACRHFRNALAELTRKIVMGEVEPIEQQFLKIEQLAERRAQTLAAYSNNIAGQGRCVRQLVRDCANLGLVPFSIMARYAFIAMSLLKGLREVGAIDVDHYDAFLRAIPTVSGAFVSDLDLLAEGKINLKEMIDKYGHLRPHSYDITSSNYASRPEYYFKTADNACPNNGELSTSPYEILIARKGEIEAALAEVGLDIDMQTLTDFMTQAIAGRERLKFEFMKSVDAILEAIVRLGGHLDVGRDVLSFVPVGEFLNLEGNSTSWAMQSYIRRISSHNEKQWLLSKTLRLPDLITGPSDVYSYRLEAWCPNFVTRKKVTAVPVILDDIAEPSELVGAIVLIRAADPGFDWIFGHSVAGLVTQYGGVASHMAIRAAEFGLPAAIGCGEALFDKLSAAKKIKLDCEHHRIEVLP</sequence>
<dbReference type="Gene3D" id="3.50.30.10">
    <property type="entry name" value="Phosphohistidine domain"/>
    <property type="match status" value="1"/>
</dbReference>
<evidence type="ECO:0000259" key="1">
    <source>
        <dbReference type="Pfam" id="PF00391"/>
    </source>
</evidence>
<dbReference type="AlphaFoldDB" id="A0A1E5QCV9"/>
<dbReference type="Proteomes" id="UP000095347">
    <property type="component" value="Unassembled WGS sequence"/>
</dbReference>
<name>A0A1E5QCV9_9PROT</name>
<gene>
    <name evidence="2" type="ORF">BEN30_02495</name>
</gene>
<dbReference type="EMBL" id="MCGG01000003">
    <property type="protein sequence ID" value="OEJ69566.1"/>
    <property type="molecule type" value="Genomic_DNA"/>
</dbReference>
<dbReference type="SUPFAM" id="SSF56059">
    <property type="entry name" value="Glutathione synthetase ATP-binding domain-like"/>
    <property type="match status" value="1"/>
</dbReference>
<evidence type="ECO:0000313" key="3">
    <source>
        <dbReference type="Proteomes" id="UP000095347"/>
    </source>
</evidence>
<reference evidence="3" key="1">
    <citation type="submission" date="2016-07" db="EMBL/GenBank/DDBJ databases">
        <authorList>
            <person name="Florea S."/>
            <person name="Webb J.S."/>
            <person name="Jaromczyk J."/>
            <person name="Schardl C.L."/>
        </authorList>
    </citation>
    <scope>NUCLEOTIDE SEQUENCE [LARGE SCALE GENOMIC DNA]</scope>
    <source>
        <strain evidence="3">MV-1</strain>
    </source>
</reference>
<dbReference type="GO" id="GO:0016772">
    <property type="term" value="F:transferase activity, transferring phosphorus-containing groups"/>
    <property type="evidence" value="ECO:0007669"/>
    <property type="project" value="InterPro"/>
</dbReference>
<dbReference type="InterPro" id="IPR036637">
    <property type="entry name" value="Phosphohistidine_dom_sf"/>
</dbReference>
<feature type="domain" description="PEP-utilising enzyme mobile" evidence="1">
    <location>
        <begin position="884"/>
        <end position="952"/>
    </location>
</feature>
<protein>
    <recommendedName>
        <fullName evidence="1">PEP-utilising enzyme mobile domain-containing protein</fullName>
    </recommendedName>
</protein>
<comment type="caution">
    <text evidence="2">The sequence shown here is derived from an EMBL/GenBank/DDBJ whole genome shotgun (WGS) entry which is preliminary data.</text>
</comment>
<organism evidence="2 3">
    <name type="scientific">Magnetovibrio blakemorei</name>
    <dbReference type="NCBI Taxonomy" id="28181"/>
    <lineage>
        <taxon>Bacteria</taxon>
        <taxon>Pseudomonadati</taxon>
        <taxon>Pseudomonadota</taxon>
        <taxon>Alphaproteobacteria</taxon>
        <taxon>Rhodospirillales</taxon>
        <taxon>Magnetovibrionaceae</taxon>
        <taxon>Magnetovibrio</taxon>
    </lineage>
</organism>
<proteinExistence type="predicted"/>
<accession>A0A1E5QCV9</accession>
<dbReference type="STRING" id="28181.BEN30_02495"/>
<dbReference type="NCBIfam" id="NF004508">
    <property type="entry name" value="PRK05849.1"/>
    <property type="match status" value="1"/>
</dbReference>
<dbReference type="PANTHER" id="PTHR43615:SF1">
    <property type="entry name" value="PPDK_N DOMAIN-CONTAINING PROTEIN"/>
    <property type="match status" value="1"/>
</dbReference>
<dbReference type="InterPro" id="IPR013815">
    <property type="entry name" value="ATP_grasp_subdomain_1"/>
</dbReference>
<dbReference type="PANTHER" id="PTHR43615">
    <property type="entry name" value="PHOSPHOENOLPYRUVATE SYNTHASE-RELATED"/>
    <property type="match status" value="1"/>
</dbReference>
<dbReference type="SUPFAM" id="SSF52009">
    <property type="entry name" value="Phosphohistidine domain"/>
    <property type="match status" value="1"/>
</dbReference>
<dbReference type="Pfam" id="PF00391">
    <property type="entry name" value="PEP-utilizers"/>
    <property type="match status" value="1"/>
</dbReference>
<dbReference type="Gene3D" id="3.30.1490.20">
    <property type="entry name" value="ATP-grasp fold, A domain"/>
    <property type="match status" value="1"/>
</dbReference>
<keyword evidence="3" id="KW-1185">Reference proteome</keyword>
<dbReference type="InterPro" id="IPR008279">
    <property type="entry name" value="PEP-util_enz_mobile_dom"/>
</dbReference>
<dbReference type="OrthoDB" id="3590125at2"/>
<dbReference type="GO" id="GO:0005524">
    <property type="term" value="F:ATP binding"/>
    <property type="evidence" value="ECO:0007669"/>
    <property type="project" value="InterPro"/>
</dbReference>
<dbReference type="RefSeq" id="WP_069956450.1">
    <property type="nucleotide sequence ID" value="NZ_MCGG01000003.1"/>
</dbReference>
<evidence type="ECO:0000313" key="2">
    <source>
        <dbReference type="EMBL" id="OEJ69566.1"/>
    </source>
</evidence>